<protein>
    <submittedName>
        <fullName evidence="2">Uncharacterized protein</fullName>
    </submittedName>
</protein>
<accession>A0A4V3SIE5</accession>
<dbReference type="Proteomes" id="UP000298138">
    <property type="component" value="Unassembled WGS sequence"/>
</dbReference>
<evidence type="ECO:0000313" key="3">
    <source>
        <dbReference type="Proteomes" id="UP000298138"/>
    </source>
</evidence>
<keyword evidence="3" id="KW-1185">Reference proteome</keyword>
<feature type="region of interest" description="Disordered" evidence="1">
    <location>
        <begin position="98"/>
        <end position="122"/>
    </location>
</feature>
<proteinExistence type="predicted"/>
<evidence type="ECO:0000313" key="2">
    <source>
        <dbReference type="EMBL" id="TGZ79805.1"/>
    </source>
</evidence>
<reference evidence="2 3" key="1">
    <citation type="submission" date="2019-04" db="EMBL/GenBank/DDBJ databases">
        <title>Comparative genomics and transcriptomics to analyze fruiting body development in filamentous ascomycetes.</title>
        <authorList>
            <consortium name="DOE Joint Genome Institute"/>
            <person name="Lutkenhaus R."/>
            <person name="Traeger S."/>
            <person name="Breuer J."/>
            <person name="Kuo A."/>
            <person name="Lipzen A."/>
            <person name="Pangilinan J."/>
            <person name="Dilworth D."/>
            <person name="Sandor L."/>
            <person name="Poggeler S."/>
            <person name="Barry K."/>
            <person name="Grigoriev I.V."/>
            <person name="Nowrousian M."/>
        </authorList>
    </citation>
    <scope>NUCLEOTIDE SEQUENCE [LARGE SCALE GENOMIC DNA]</scope>
    <source>
        <strain evidence="2 3">CBS 389.68</strain>
    </source>
</reference>
<evidence type="ECO:0000256" key="1">
    <source>
        <dbReference type="SAM" id="MobiDB-lite"/>
    </source>
</evidence>
<gene>
    <name evidence="2" type="ORF">EX30DRAFT_76627</name>
</gene>
<dbReference type="EMBL" id="ML220129">
    <property type="protein sequence ID" value="TGZ79805.1"/>
    <property type="molecule type" value="Genomic_DNA"/>
</dbReference>
<dbReference type="InParanoid" id="A0A4V3SIE5"/>
<dbReference type="AlphaFoldDB" id="A0A4V3SIE5"/>
<feature type="compositionally biased region" description="Polar residues" evidence="1">
    <location>
        <begin position="100"/>
        <end position="116"/>
    </location>
</feature>
<organism evidence="2 3">
    <name type="scientific">Ascodesmis nigricans</name>
    <dbReference type="NCBI Taxonomy" id="341454"/>
    <lineage>
        <taxon>Eukaryota</taxon>
        <taxon>Fungi</taxon>
        <taxon>Dikarya</taxon>
        <taxon>Ascomycota</taxon>
        <taxon>Pezizomycotina</taxon>
        <taxon>Pezizomycetes</taxon>
        <taxon>Pezizales</taxon>
        <taxon>Ascodesmidaceae</taxon>
        <taxon>Ascodesmis</taxon>
    </lineage>
</organism>
<sequence>MATTMVQYQSPSGMAQVSGLMPPVVGKSSSILSMMSFIVSTLASSDCHPNIMSLTLIAACCCSLGMDDDGQHQQRTVNCQHITTESLTPQYRPSRHYFPSTHSRIPTGSPSPQTHSPHQHFPCQPSRLPLTTGWCWY</sequence>
<name>A0A4V3SIE5_9PEZI</name>